<dbReference type="Gene3D" id="2.30.30.140">
    <property type="match status" value="1"/>
</dbReference>
<comment type="function">
    <text evidence="2">Involved in the maturation of [NiFe] hydrogenases. Involved in the biosynthesis of the Fe(CN)(2)CO cofactor.</text>
</comment>
<reference evidence="4 5" key="1">
    <citation type="submission" date="2019-03" db="EMBL/GenBank/DDBJ databases">
        <title>Genomic Encyclopedia of Type Strains, Phase IV (KMG-IV): sequencing the most valuable type-strain genomes for metagenomic binning, comparative biology and taxonomic classification.</title>
        <authorList>
            <person name="Goeker M."/>
        </authorList>
    </citation>
    <scope>NUCLEOTIDE SEQUENCE [LARGE SCALE GENOMIC DNA]</scope>
    <source>
        <strain evidence="4 5">DSM 102969</strain>
    </source>
</reference>
<evidence type="ECO:0000313" key="4">
    <source>
        <dbReference type="EMBL" id="TDP86969.1"/>
    </source>
</evidence>
<dbReference type="NCBIfam" id="TIGR00074">
    <property type="entry name" value="hypC_hupF"/>
    <property type="match status" value="1"/>
</dbReference>
<evidence type="ECO:0000313" key="5">
    <source>
        <dbReference type="Proteomes" id="UP000294547"/>
    </source>
</evidence>
<dbReference type="SUPFAM" id="SSF159127">
    <property type="entry name" value="HupF/HypC-like"/>
    <property type="match status" value="1"/>
</dbReference>
<dbReference type="PANTHER" id="PTHR35177">
    <property type="entry name" value="HYDROGENASE MATURATION FACTOR HYBG"/>
    <property type="match status" value="1"/>
</dbReference>
<organism evidence="4 5">
    <name type="scientific">Oharaeibacter diazotrophicus</name>
    <dbReference type="NCBI Taxonomy" id="1920512"/>
    <lineage>
        <taxon>Bacteria</taxon>
        <taxon>Pseudomonadati</taxon>
        <taxon>Pseudomonadota</taxon>
        <taxon>Alphaproteobacteria</taxon>
        <taxon>Hyphomicrobiales</taxon>
        <taxon>Pleomorphomonadaceae</taxon>
        <taxon>Oharaeibacter</taxon>
    </lineage>
</organism>
<dbReference type="InterPro" id="IPR001109">
    <property type="entry name" value="Hydrogenase_HupF/HypC"/>
</dbReference>
<comment type="caution">
    <text evidence="4">The sequence shown here is derived from an EMBL/GenBank/DDBJ whole genome shotgun (WGS) entry which is preliminary data.</text>
</comment>
<proteinExistence type="inferred from homology"/>
<dbReference type="PANTHER" id="PTHR35177:SF2">
    <property type="entry name" value="HYDROGENASE MATURATION FACTOR HYBG"/>
    <property type="match status" value="1"/>
</dbReference>
<gene>
    <name evidence="4" type="ORF">EDD54_0854</name>
</gene>
<dbReference type="FunFam" id="2.30.30.140:FF:000022">
    <property type="entry name" value="Hydrogenase assembly chaperone HybG"/>
    <property type="match status" value="1"/>
</dbReference>
<dbReference type="RefSeq" id="WP_126536272.1">
    <property type="nucleotide sequence ID" value="NZ_BSPM01000008.1"/>
</dbReference>
<comment type="similarity">
    <text evidence="1">Belongs to the HupF/HypC family.</text>
</comment>
<dbReference type="GO" id="GO:1902670">
    <property type="term" value="F:carbon dioxide binding"/>
    <property type="evidence" value="ECO:0007669"/>
    <property type="project" value="TreeGrafter"/>
</dbReference>
<evidence type="ECO:0000256" key="2">
    <source>
        <dbReference type="ARBA" id="ARBA00053969"/>
    </source>
</evidence>
<dbReference type="PRINTS" id="PR00445">
    <property type="entry name" value="HUPFHYPC"/>
</dbReference>
<name>A0A4R6RK59_9HYPH</name>
<accession>A0A4R6RK59</accession>
<dbReference type="EMBL" id="SNXY01000006">
    <property type="protein sequence ID" value="TDP86969.1"/>
    <property type="molecule type" value="Genomic_DNA"/>
</dbReference>
<dbReference type="OrthoDB" id="9806017at2"/>
<keyword evidence="5" id="KW-1185">Reference proteome</keyword>
<dbReference type="Proteomes" id="UP000294547">
    <property type="component" value="Unassembled WGS sequence"/>
</dbReference>
<dbReference type="GO" id="GO:0051604">
    <property type="term" value="P:protein maturation"/>
    <property type="evidence" value="ECO:0007669"/>
    <property type="project" value="TreeGrafter"/>
</dbReference>
<evidence type="ECO:0000256" key="3">
    <source>
        <dbReference type="ARBA" id="ARBA00071976"/>
    </source>
</evidence>
<sequence length="81" mass="8404">MCLAIPALVTELLPDQMAKISLDGVKKTISVALVDDVAPGDYVIVHVGHALARIDAEEAEKTLALLAEAGALATLEPEGRA</sequence>
<dbReference type="Pfam" id="PF01455">
    <property type="entry name" value="HupF_HypC"/>
    <property type="match status" value="1"/>
</dbReference>
<dbReference type="AlphaFoldDB" id="A0A4R6RK59"/>
<evidence type="ECO:0000256" key="1">
    <source>
        <dbReference type="ARBA" id="ARBA00006018"/>
    </source>
</evidence>
<dbReference type="GO" id="GO:0005506">
    <property type="term" value="F:iron ion binding"/>
    <property type="evidence" value="ECO:0007669"/>
    <property type="project" value="TreeGrafter"/>
</dbReference>
<protein>
    <recommendedName>
        <fullName evidence="3">Hydrogenase maturation factor HypC</fullName>
    </recommendedName>
</protein>